<dbReference type="PANTHER" id="PTHR35024:SF4">
    <property type="entry name" value="POLYMER-FORMING CYTOSKELETAL PROTEIN"/>
    <property type="match status" value="1"/>
</dbReference>
<evidence type="ECO:0000313" key="3">
    <source>
        <dbReference type="EMBL" id="MBB4287000.1"/>
    </source>
</evidence>
<feature type="region of interest" description="Disordered" evidence="2">
    <location>
        <begin position="119"/>
        <end position="148"/>
    </location>
</feature>
<gene>
    <name evidence="3" type="ORF">GGD88_002743</name>
</gene>
<comment type="similarity">
    <text evidence="1">Belongs to the bactofilin family.</text>
</comment>
<keyword evidence="4" id="KW-1185">Reference proteome</keyword>
<dbReference type="Proteomes" id="UP000555728">
    <property type="component" value="Unassembled WGS sequence"/>
</dbReference>
<protein>
    <submittedName>
        <fullName evidence="3">Cytoskeletal protein CcmA (Bactofilin family)</fullName>
    </submittedName>
</protein>
<reference evidence="3 4" key="1">
    <citation type="submission" date="2020-08" db="EMBL/GenBank/DDBJ databases">
        <title>Genome sequencing of Purple Non-Sulfur Bacteria from various extreme environments.</title>
        <authorList>
            <person name="Mayer M."/>
        </authorList>
    </citation>
    <scope>NUCLEOTIDE SEQUENCE [LARGE SCALE GENOMIC DNA]</scope>
    <source>
        <strain evidence="3 4">JA135</strain>
    </source>
</reference>
<organism evidence="3 4">
    <name type="scientific">Roseospira goensis</name>
    <dbReference type="NCBI Taxonomy" id="391922"/>
    <lineage>
        <taxon>Bacteria</taxon>
        <taxon>Pseudomonadati</taxon>
        <taxon>Pseudomonadota</taxon>
        <taxon>Alphaproteobacteria</taxon>
        <taxon>Rhodospirillales</taxon>
        <taxon>Rhodospirillaceae</taxon>
        <taxon>Roseospira</taxon>
    </lineage>
</organism>
<dbReference type="InterPro" id="IPR007607">
    <property type="entry name" value="BacA/B"/>
</dbReference>
<sequence>MKKSVFAADLRVLGDVVSKGDLDVHGHVEGTISVKDLVVARGATVDGRVRAASADVAGRIHGRLDCDRAAIESSGCVEGDVAYKSLSMVAGGILNAHCVPTQGNATVAESVAKAAASTDAADAAGSPRARSDRPGAAAPVQAAVGATL</sequence>
<name>A0A7W6S171_9PROT</name>
<evidence type="ECO:0000256" key="1">
    <source>
        <dbReference type="ARBA" id="ARBA00044755"/>
    </source>
</evidence>
<dbReference type="AlphaFoldDB" id="A0A7W6S171"/>
<dbReference type="RefSeq" id="WP_184436337.1">
    <property type="nucleotide sequence ID" value="NZ_JACIGI010000025.1"/>
</dbReference>
<dbReference type="EMBL" id="JACIGI010000025">
    <property type="protein sequence ID" value="MBB4287000.1"/>
    <property type="molecule type" value="Genomic_DNA"/>
</dbReference>
<feature type="compositionally biased region" description="Low complexity" evidence="2">
    <location>
        <begin position="134"/>
        <end position="148"/>
    </location>
</feature>
<proteinExistence type="inferred from homology"/>
<evidence type="ECO:0000256" key="2">
    <source>
        <dbReference type="SAM" id="MobiDB-lite"/>
    </source>
</evidence>
<dbReference type="PANTHER" id="PTHR35024">
    <property type="entry name" value="HYPOTHETICAL CYTOSOLIC PROTEIN"/>
    <property type="match status" value="1"/>
</dbReference>
<dbReference type="Pfam" id="PF04519">
    <property type="entry name" value="Bactofilin"/>
    <property type="match status" value="1"/>
</dbReference>
<comment type="caution">
    <text evidence="3">The sequence shown here is derived from an EMBL/GenBank/DDBJ whole genome shotgun (WGS) entry which is preliminary data.</text>
</comment>
<evidence type="ECO:0000313" key="4">
    <source>
        <dbReference type="Proteomes" id="UP000555728"/>
    </source>
</evidence>
<accession>A0A7W6S171</accession>